<comment type="function">
    <text evidence="1 6">Exhibits S-adenosyl-L-methionine-dependent methyltransferase activity.</text>
</comment>
<keyword evidence="8" id="KW-1185">Reference proteome</keyword>
<keyword evidence="3 6" id="KW-0489">Methyltransferase</keyword>
<dbReference type="RefSeq" id="WP_203711466.1">
    <property type="nucleotide sequence ID" value="NZ_BONE01000008.1"/>
</dbReference>
<dbReference type="GO" id="GO:0032259">
    <property type="term" value="P:methylation"/>
    <property type="evidence" value="ECO:0007669"/>
    <property type="project" value="UniProtKB-KW"/>
</dbReference>
<protein>
    <recommendedName>
        <fullName evidence="6">S-adenosyl-L-methionine-dependent methyltransferase</fullName>
        <ecNumber evidence="6">2.1.1.-</ecNumber>
    </recommendedName>
</protein>
<dbReference type="NCBIfam" id="TIGR00027">
    <property type="entry name" value="mthyl_TIGR00027"/>
    <property type="match status" value="1"/>
</dbReference>
<evidence type="ECO:0000256" key="4">
    <source>
        <dbReference type="ARBA" id="ARBA00022679"/>
    </source>
</evidence>
<evidence type="ECO:0000256" key="3">
    <source>
        <dbReference type="ARBA" id="ARBA00022603"/>
    </source>
</evidence>
<dbReference type="InterPro" id="IPR011610">
    <property type="entry name" value="SAM_mthyl_Trfase_ML2640-like"/>
</dbReference>
<dbReference type="PANTHER" id="PTHR43619:SF2">
    <property type="entry name" value="S-ADENOSYL-L-METHIONINE-DEPENDENT METHYLTRANSFERASES SUPERFAMILY PROTEIN"/>
    <property type="match status" value="1"/>
</dbReference>
<evidence type="ECO:0000256" key="6">
    <source>
        <dbReference type="RuleBase" id="RU362030"/>
    </source>
</evidence>
<accession>A0ABQ4CM02</accession>
<reference evidence="7 8" key="1">
    <citation type="submission" date="2021-01" db="EMBL/GenBank/DDBJ databases">
        <title>Whole genome shotgun sequence of Asanoa siamensis NBRC 107932.</title>
        <authorList>
            <person name="Komaki H."/>
            <person name="Tamura T."/>
        </authorList>
    </citation>
    <scope>NUCLEOTIDE SEQUENCE [LARGE SCALE GENOMIC DNA]</scope>
    <source>
        <strain evidence="7 8">NBRC 107932</strain>
    </source>
</reference>
<organism evidence="7 8">
    <name type="scientific">Asanoa siamensis</name>
    <dbReference type="NCBI Taxonomy" id="926357"/>
    <lineage>
        <taxon>Bacteria</taxon>
        <taxon>Bacillati</taxon>
        <taxon>Actinomycetota</taxon>
        <taxon>Actinomycetes</taxon>
        <taxon>Micromonosporales</taxon>
        <taxon>Micromonosporaceae</taxon>
        <taxon>Asanoa</taxon>
    </lineage>
</organism>
<dbReference type="Gene3D" id="3.40.50.150">
    <property type="entry name" value="Vaccinia Virus protein VP39"/>
    <property type="match status" value="1"/>
</dbReference>
<evidence type="ECO:0000256" key="1">
    <source>
        <dbReference type="ARBA" id="ARBA00003907"/>
    </source>
</evidence>
<evidence type="ECO:0000256" key="5">
    <source>
        <dbReference type="ARBA" id="ARBA00022691"/>
    </source>
</evidence>
<comment type="similarity">
    <text evidence="2 6">Belongs to the UPF0677 family.</text>
</comment>
<dbReference type="EMBL" id="BONE01000008">
    <property type="protein sequence ID" value="GIF72008.1"/>
    <property type="molecule type" value="Genomic_DNA"/>
</dbReference>
<comment type="caution">
    <text evidence="7">The sequence shown here is derived from an EMBL/GenBank/DDBJ whole genome shotgun (WGS) entry which is preliminary data.</text>
</comment>
<evidence type="ECO:0000313" key="8">
    <source>
        <dbReference type="Proteomes" id="UP000604117"/>
    </source>
</evidence>
<dbReference type="PANTHER" id="PTHR43619">
    <property type="entry name" value="S-ADENOSYL-L-METHIONINE-DEPENDENT METHYLTRANSFERASE YKTD-RELATED"/>
    <property type="match status" value="1"/>
</dbReference>
<gene>
    <name evidence="7" type="ORF">Asi02nite_15260</name>
</gene>
<dbReference type="Proteomes" id="UP000604117">
    <property type="component" value="Unassembled WGS sequence"/>
</dbReference>
<sequence length="277" mass="28966">MQTSTPSQTAFLAAAARAAHRIVDGAPRILDDHLAAALLGDRADELIPYHRQHGDHPILAGARAQAVVRSAYAERAFVEFVHRGPSQYLLLGAGLDSSPYRLDLAGTPVFELDHPATSAAKQSALAAAGIPTAGATFVPGDLPRIDLDGARPTFVSWLGVVMYLSAAEVARTLRDLAALLSPGSEVVFDHVLPPSLRDAAGTLYAEQVSAVAADGGEPWGSTFTPEEVADLLTGTGWTVLAQPDTRAAVPPGAWHRTDALRPLGLSALTHARLGPST</sequence>
<evidence type="ECO:0000313" key="7">
    <source>
        <dbReference type="EMBL" id="GIF72008.1"/>
    </source>
</evidence>
<dbReference type="SUPFAM" id="SSF53335">
    <property type="entry name" value="S-adenosyl-L-methionine-dependent methyltransferases"/>
    <property type="match status" value="1"/>
</dbReference>
<keyword evidence="5 6" id="KW-0949">S-adenosyl-L-methionine</keyword>
<evidence type="ECO:0000256" key="2">
    <source>
        <dbReference type="ARBA" id="ARBA00008138"/>
    </source>
</evidence>
<dbReference type="InterPro" id="IPR007213">
    <property type="entry name" value="Ppm1/Ppm2/Tcmp"/>
</dbReference>
<name>A0ABQ4CM02_9ACTN</name>
<dbReference type="GO" id="GO:0008168">
    <property type="term" value="F:methyltransferase activity"/>
    <property type="evidence" value="ECO:0007669"/>
    <property type="project" value="UniProtKB-KW"/>
</dbReference>
<dbReference type="Pfam" id="PF04072">
    <property type="entry name" value="LCM"/>
    <property type="match status" value="1"/>
</dbReference>
<proteinExistence type="inferred from homology"/>
<keyword evidence="4" id="KW-0808">Transferase</keyword>
<dbReference type="EC" id="2.1.1.-" evidence="6"/>
<dbReference type="InterPro" id="IPR029063">
    <property type="entry name" value="SAM-dependent_MTases_sf"/>
</dbReference>